<keyword evidence="6" id="KW-1185">Reference proteome</keyword>
<organism evidence="5 6">
    <name type="scientific">Paenibacillus violae</name>
    <dbReference type="NCBI Taxonomy" id="3077234"/>
    <lineage>
        <taxon>Bacteria</taxon>
        <taxon>Bacillati</taxon>
        <taxon>Bacillota</taxon>
        <taxon>Bacilli</taxon>
        <taxon>Bacillales</taxon>
        <taxon>Paenibacillaceae</taxon>
        <taxon>Paenibacillus</taxon>
    </lineage>
</organism>
<comment type="similarity">
    <text evidence="2">Belongs to the IucA/IucC family.</text>
</comment>
<comment type="caution">
    <text evidence="5">The sequence shown here is derived from an EMBL/GenBank/DDBJ whole genome shotgun (WGS) entry which is preliminary data.</text>
</comment>
<feature type="domain" description="Aerobactin siderophore biosynthesis IucA/IucC-like C-terminal" evidence="4">
    <location>
        <begin position="414"/>
        <end position="580"/>
    </location>
</feature>
<dbReference type="Pfam" id="PF04183">
    <property type="entry name" value="IucA_IucC"/>
    <property type="match status" value="1"/>
</dbReference>
<dbReference type="InterPro" id="IPR022770">
    <property type="entry name" value="IucA/IucC-like_C"/>
</dbReference>
<reference evidence="5 6" key="1">
    <citation type="submission" date="2023-10" db="EMBL/GenBank/DDBJ databases">
        <title>Paenibacillus strain PFR10 Genome sequencing and assembly.</title>
        <authorList>
            <person name="Kim I."/>
        </authorList>
    </citation>
    <scope>NUCLEOTIDE SEQUENCE [LARGE SCALE GENOMIC DNA]</scope>
    <source>
        <strain evidence="5 6">PFR10</strain>
    </source>
</reference>
<dbReference type="Gene3D" id="6.10.250.3370">
    <property type="match status" value="1"/>
</dbReference>
<dbReference type="Gene3D" id="1.10.510.40">
    <property type="match status" value="1"/>
</dbReference>
<gene>
    <name evidence="5" type="ORF">RQP52_33035</name>
</gene>
<dbReference type="RefSeq" id="WP_315955780.1">
    <property type="nucleotide sequence ID" value="NZ_JAWCUD010000017.1"/>
</dbReference>
<dbReference type="Pfam" id="PF06276">
    <property type="entry name" value="FhuF"/>
    <property type="match status" value="1"/>
</dbReference>
<dbReference type="PANTHER" id="PTHR34384:SF6">
    <property type="entry name" value="STAPHYLOFERRIN B SYNTHASE"/>
    <property type="match status" value="1"/>
</dbReference>
<evidence type="ECO:0000256" key="1">
    <source>
        <dbReference type="ARBA" id="ARBA00004924"/>
    </source>
</evidence>
<evidence type="ECO:0000256" key="2">
    <source>
        <dbReference type="ARBA" id="ARBA00007832"/>
    </source>
</evidence>
<dbReference type="InterPro" id="IPR007310">
    <property type="entry name" value="Aerobactin_biosyn_IucA/IucC_N"/>
</dbReference>
<accession>A0ABU3RP93</accession>
<comment type="pathway">
    <text evidence="1">Siderophore biosynthesis.</text>
</comment>
<protein>
    <submittedName>
        <fullName evidence="5">IucA/IucC family protein</fullName>
    </submittedName>
</protein>
<feature type="domain" description="Aerobactin siderophore biosynthesis IucA/IucC N-terminal" evidence="3">
    <location>
        <begin position="150"/>
        <end position="394"/>
    </location>
</feature>
<dbReference type="Gene3D" id="3.30.310.280">
    <property type="match status" value="1"/>
</dbReference>
<evidence type="ECO:0000259" key="3">
    <source>
        <dbReference type="Pfam" id="PF04183"/>
    </source>
</evidence>
<dbReference type="PANTHER" id="PTHR34384">
    <property type="entry name" value="L-2,3-DIAMINOPROPANOATE--CITRATE LIGASE"/>
    <property type="match status" value="1"/>
</dbReference>
<evidence type="ECO:0000313" key="6">
    <source>
        <dbReference type="Proteomes" id="UP001260980"/>
    </source>
</evidence>
<dbReference type="EMBL" id="JAWCUD010000017">
    <property type="protein sequence ID" value="MDU0205906.1"/>
    <property type="molecule type" value="Genomic_DNA"/>
</dbReference>
<proteinExistence type="inferred from homology"/>
<sequence>MNTTQWVSASQVDLDKKVEERVLGQLIEAVLYEQIAIPISGVPASGFDGELVLQGKAADGETVTYRFQAKRKMTFDRIRLARDTIKRQKGKEEWATAQVSQFVLEVLGQIQPDKERLGMLLQELQSTFVNDVQAQAYRASLPQTGQQRSYDELESLLDGHPYHPCYKSRIGFSLEENARYGPEFNQDLQPVWLAVAKAHCQLSLLEGEDYRNMIQAELGGDVVSRFEAILTEKGLNAADYLFMPVHPWQWEHMITSAFQQQLTDSTIVKLGFGEDVYRAQQSIRSWANQSNPERAYLKMALNITNTSTRRMLAKHTILNAPLVSRWLLSLTEKDETAQKLDLVFLAEFAGITYEYDKLPADLQPQAYGNLGVVWRQSVHRFLKDGEAAIPLSSVTYVDGQQPFIEPWVQQYGLQAWTRQLLDTAITPLIHMLYAHGLAMESHAQNIVLIHKDGLPARLALKDFHDGLRFSKAQLPQPELCPDLNLEPAAHRAINRHSYMQTDDLEAVKDFLHSAFFFVCLGDIGIFLNERYELEESKFWQMVADVIQQYQQEHPEHEANFKKYDLFSDTIRIEQLARRRLWKDMEVDPKHVQNPLAHYRFSQGGHI</sequence>
<evidence type="ECO:0000313" key="5">
    <source>
        <dbReference type="EMBL" id="MDU0205906.1"/>
    </source>
</evidence>
<dbReference type="InterPro" id="IPR037455">
    <property type="entry name" value="LucA/IucC-like"/>
</dbReference>
<dbReference type="Proteomes" id="UP001260980">
    <property type="component" value="Unassembled WGS sequence"/>
</dbReference>
<evidence type="ECO:0000259" key="4">
    <source>
        <dbReference type="Pfam" id="PF06276"/>
    </source>
</evidence>
<name>A0ABU3RP93_9BACL</name>